<dbReference type="AlphaFoldDB" id="A0A0A9B134"/>
<reference evidence="1" key="2">
    <citation type="journal article" date="2015" name="Data Brief">
        <title>Shoot transcriptome of the giant reed, Arundo donax.</title>
        <authorList>
            <person name="Barrero R.A."/>
            <person name="Guerrero F.D."/>
            <person name="Moolhuijzen P."/>
            <person name="Goolsby J.A."/>
            <person name="Tidwell J."/>
            <person name="Bellgard S.E."/>
            <person name="Bellgard M.I."/>
        </authorList>
    </citation>
    <scope>NUCLEOTIDE SEQUENCE</scope>
    <source>
        <tissue evidence="1">Shoot tissue taken approximately 20 cm above the soil surface</tissue>
    </source>
</reference>
<sequence length="42" mass="4504">MDLYPLWYLLTCQGGGGKCISKTLTKTPLTSTTNEPNLSSIG</sequence>
<proteinExistence type="predicted"/>
<evidence type="ECO:0000313" key="1">
    <source>
        <dbReference type="EMBL" id="JAD57674.1"/>
    </source>
</evidence>
<organism evidence="1">
    <name type="scientific">Arundo donax</name>
    <name type="common">Giant reed</name>
    <name type="synonym">Donax arundinaceus</name>
    <dbReference type="NCBI Taxonomy" id="35708"/>
    <lineage>
        <taxon>Eukaryota</taxon>
        <taxon>Viridiplantae</taxon>
        <taxon>Streptophyta</taxon>
        <taxon>Embryophyta</taxon>
        <taxon>Tracheophyta</taxon>
        <taxon>Spermatophyta</taxon>
        <taxon>Magnoliopsida</taxon>
        <taxon>Liliopsida</taxon>
        <taxon>Poales</taxon>
        <taxon>Poaceae</taxon>
        <taxon>PACMAD clade</taxon>
        <taxon>Arundinoideae</taxon>
        <taxon>Arundineae</taxon>
        <taxon>Arundo</taxon>
    </lineage>
</organism>
<name>A0A0A9B134_ARUDO</name>
<accession>A0A0A9B134</accession>
<protein>
    <submittedName>
        <fullName evidence="1">Uncharacterized protein</fullName>
    </submittedName>
</protein>
<dbReference type="EMBL" id="GBRH01240221">
    <property type="protein sequence ID" value="JAD57674.1"/>
    <property type="molecule type" value="Transcribed_RNA"/>
</dbReference>
<reference evidence="1" key="1">
    <citation type="submission" date="2014-09" db="EMBL/GenBank/DDBJ databases">
        <authorList>
            <person name="Magalhaes I.L.F."/>
            <person name="Oliveira U."/>
            <person name="Santos F.R."/>
            <person name="Vidigal T.H.D.A."/>
            <person name="Brescovit A.D."/>
            <person name="Santos A.J."/>
        </authorList>
    </citation>
    <scope>NUCLEOTIDE SEQUENCE</scope>
    <source>
        <tissue evidence="1">Shoot tissue taken approximately 20 cm above the soil surface</tissue>
    </source>
</reference>